<dbReference type="PANTHER" id="PTHR43360:SF1">
    <property type="entry name" value="CARBOXYSOME ASSEMBLY PROTEIN CCMM"/>
    <property type="match status" value="1"/>
</dbReference>
<reference evidence="2" key="1">
    <citation type="submission" date="2024-05" db="EMBL/GenBank/DDBJ databases">
        <title>Planctomycetes of the genus Singulisphaera possess chitinolytic capabilities.</title>
        <authorList>
            <person name="Ivanova A."/>
        </authorList>
    </citation>
    <scope>NUCLEOTIDE SEQUENCE</scope>
    <source>
        <strain evidence="2">Ch08T</strain>
    </source>
</reference>
<dbReference type="AlphaFoldDB" id="A0AAU7CBC5"/>
<feature type="region of interest" description="Disordered" evidence="1">
    <location>
        <begin position="140"/>
        <end position="161"/>
    </location>
</feature>
<organism evidence="2">
    <name type="scientific">Singulisphaera sp. Ch08</name>
    <dbReference type="NCBI Taxonomy" id="3120278"/>
    <lineage>
        <taxon>Bacteria</taxon>
        <taxon>Pseudomonadati</taxon>
        <taxon>Planctomycetota</taxon>
        <taxon>Planctomycetia</taxon>
        <taxon>Isosphaerales</taxon>
        <taxon>Isosphaeraceae</taxon>
        <taxon>Singulisphaera</taxon>
    </lineage>
</organism>
<evidence type="ECO:0000313" key="2">
    <source>
        <dbReference type="EMBL" id="XBH02723.1"/>
    </source>
</evidence>
<accession>A0AAU7CBC5</accession>
<dbReference type="InterPro" id="IPR052265">
    <property type="entry name" value="Gamma-CA"/>
</dbReference>
<dbReference type="InterPro" id="IPR011004">
    <property type="entry name" value="Trimer_LpxA-like_sf"/>
</dbReference>
<evidence type="ECO:0000256" key="1">
    <source>
        <dbReference type="SAM" id="MobiDB-lite"/>
    </source>
</evidence>
<dbReference type="PANTHER" id="PTHR43360">
    <property type="entry name" value="CARBON DIOXIDE CONCENTRATING MECHANISM PROTEIN CCMM"/>
    <property type="match status" value="1"/>
</dbReference>
<dbReference type="EMBL" id="CP155447">
    <property type="protein sequence ID" value="XBH02723.1"/>
    <property type="molecule type" value="Genomic_DNA"/>
</dbReference>
<dbReference type="SUPFAM" id="SSF51161">
    <property type="entry name" value="Trimeric LpxA-like enzymes"/>
    <property type="match status" value="2"/>
</dbReference>
<name>A0AAU7CBC5_9BACT</name>
<proteinExistence type="predicted"/>
<protein>
    <submittedName>
        <fullName evidence="2">Uncharacterized protein</fullName>
    </submittedName>
</protein>
<sequence>MQDSVAIRAVGRDGGVVIGDHAILAHNASVIGPATIGAPGGAAAFVGFNAVIDGATVQPGAMVSSLAKVSPGIVIPTGMKVKPGMHIKTQAEAEQESLGKVEPVTRGDIQFMNDVIHVNETLAAGYSAQAIESPSSVRGIGPNPPAPTFNPISHTPTLAGTPTVAPRFRNRIIGDVQMTNLPRQLHRVMGHGNSIRADEASPFLVGSIARMTNRVTVHGLEHSDLILGDRNAFGFHSVIHGGSDSGQNPKETTVVGDRVRVGAWAVVFRSTIGDRVRIGRYAYVDGSTLAPGTFVPRGAIIVNNQFLGRVQWV</sequence>
<dbReference type="RefSeq" id="WP_406695464.1">
    <property type="nucleotide sequence ID" value="NZ_CP155447.1"/>
</dbReference>
<gene>
    <name evidence="2" type="ORF">V5E97_31035</name>
</gene>
<feature type="compositionally biased region" description="Polar residues" evidence="1">
    <location>
        <begin position="150"/>
        <end position="160"/>
    </location>
</feature>
<dbReference type="Gene3D" id="2.160.10.10">
    <property type="entry name" value="Hexapeptide repeat proteins"/>
    <property type="match status" value="2"/>
</dbReference>